<dbReference type="InterPro" id="IPR010985">
    <property type="entry name" value="Ribbon_hlx_hlx"/>
</dbReference>
<dbReference type="SUPFAM" id="SSF143100">
    <property type="entry name" value="TTHA1013/TTHA0281-like"/>
    <property type="match status" value="1"/>
</dbReference>
<organism evidence="2 3">
    <name type="scientific">Desulfocucumis palustris</name>
    <dbReference type="NCBI Taxonomy" id="1898651"/>
    <lineage>
        <taxon>Bacteria</taxon>
        <taxon>Bacillati</taxon>
        <taxon>Bacillota</taxon>
        <taxon>Clostridia</taxon>
        <taxon>Eubacteriales</taxon>
        <taxon>Desulfocucumaceae</taxon>
        <taxon>Desulfocucumis</taxon>
    </lineage>
</organism>
<proteinExistence type="predicted"/>
<dbReference type="AlphaFoldDB" id="A0A2L2X9J1"/>
<protein>
    <recommendedName>
        <fullName evidence="1">HicB-like antitoxin of toxin-antitoxin system domain-containing protein</fullName>
    </recommendedName>
</protein>
<dbReference type="Gene3D" id="3.30.160.250">
    <property type="match status" value="1"/>
</dbReference>
<dbReference type="InterPro" id="IPR008651">
    <property type="entry name" value="Uncharacterised_HicB"/>
</dbReference>
<dbReference type="InterPro" id="IPR035069">
    <property type="entry name" value="TTHA1013/TTHA0281-like"/>
</dbReference>
<dbReference type="RefSeq" id="WP_104371337.1">
    <property type="nucleotide sequence ID" value="NZ_BFAV01000060.1"/>
</dbReference>
<accession>A0A2L2X9J1</accession>
<dbReference type="InterPro" id="IPR013321">
    <property type="entry name" value="Arc_rbn_hlx_hlx"/>
</dbReference>
<dbReference type="EMBL" id="BFAV01000060">
    <property type="protein sequence ID" value="GBF32865.1"/>
    <property type="molecule type" value="Genomic_DNA"/>
</dbReference>
<sequence>MAKKESFNSDKVNLEMFNCSNIDEYIDIPENEQEVNERCVEYLNIDYPITLHKVVDDNSDYWVAEHPDLPGCKTHGETKEQAITNLEDAKKGWIYAKICDDEDVPIPGDSFAYAKCSGRILLRLPKDLHYKLVNKSKKDQVSINQEIIYLLTYALGQTDLNNKIMDSLMEITAIINKQTTQNAPLNVVTANSKHIPEIMLKE</sequence>
<dbReference type="Pfam" id="PF05534">
    <property type="entry name" value="HicB"/>
    <property type="match status" value="1"/>
</dbReference>
<name>A0A2L2X9J1_9FIRM</name>
<dbReference type="Proteomes" id="UP000239549">
    <property type="component" value="Unassembled WGS sequence"/>
</dbReference>
<dbReference type="SUPFAM" id="SSF47598">
    <property type="entry name" value="Ribbon-helix-helix"/>
    <property type="match status" value="1"/>
</dbReference>
<gene>
    <name evidence="2" type="ORF">DCCM_1061</name>
</gene>
<evidence type="ECO:0000313" key="2">
    <source>
        <dbReference type="EMBL" id="GBF32865.1"/>
    </source>
</evidence>
<evidence type="ECO:0000259" key="1">
    <source>
        <dbReference type="Pfam" id="PF15919"/>
    </source>
</evidence>
<dbReference type="Gene3D" id="1.10.1220.10">
    <property type="entry name" value="Met repressor-like"/>
    <property type="match status" value="1"/>
</dbReference>
<dbReference type="InterPro" id="IPR031807">
    <property type="entry name" value="HicB-like"/>
</dbReference>
<dbReference type="OrthoDB" id="5419659at2"/>
<dbReference type="Pfam" id="PF15919">
    <property type="entry name" value="HicB_lk_antitox"/>
    <property type="match status" value="1"/>
</dbReference>
<dbReference type="GO" id="GO:0006355">
    <property type="term" value="P:regulation of DNA-templated transcription"/>
    <property type="evidence" value="ECO:0007669"/>
    <property type="project" value="InterPro"/>
</dbReference>
<feature type="domain" description="HicB-like antitoxin of toxin-antitoxin system" evidence="1">
    <location>
        <begin position="47"/>
        <end position="107"/>
    </location>
</feature>
<evidence type="ECO:0000313" key="3">
    <source>
        <dbReference type="Proteomes" id="UP000239549"/>
    </source>
</evidence>
<reference evidence="3" key="1">
    <citation type="submission" date="2018-02" db="EMBL/GenBank/DDBJ databases">
        <title>Genome sequence of Desulfocucumis palustris strain NAW-5.</title>
        <authorList>
            <person name="Watanabe M."/>
            <person name="Kojima H."/>
            <person name="Fukui M."/>
        </authorList>
    </citation>
    <scope>NUCLEOTIDE SEQUENCE [LARGE SCALE GENOMIC DNA]</scope>
    <source>
        <strain evidence="3">NAW-5</strain>
    </source>
</reference>
<comment type="caution">
    <text evidence="2">The sequence shown here is derived from an EMBL/GenBank/DDBJ whole genome shotgun (WGS) entry which is preliminary data.</text>
</comment>
<keyword evidence="3" id="KW-1185">Reference proteome</keyword>